<protein>
    <submittedName>
        <fullName evidence="1">Uncharacterized protein</fullName>
    </submittedName>
</protein>
<reference evidence="1 2" key="1">
    <citation type="submission" date="2023-07" db="EMBL/GenBank/DDBJ databases">
        <title>Genomic Encyclopedia of Type Strains, Phase IV (KMG-IV): sequencing the most valuable type-strain genomes for metagenomic binning, comparative biology and taxonomic classification.</title>
        <authorList>
            <person name="Goeker M."/>
        </authorList>
    </citation>
    <scope>NUCLEOTIDE SEQUENCE [LARGE SCALE GENOMIC DNA]</scope>
    <source>
        <strain evidence="1 2">DSM 2457</strain>
    </source>
</reference>
<organism evidence="1 2">
    <name type="scientific">Ancylobacter polymorphus</name>
    <dbReference type="NCBI Taxonomy" id="223390"/>
    <lineage>
        <taxon>Bacteria</taxon>
        <taxon>Pseudomonadati</taxon>
        <taxon>Pseudomonadota</taxon>
        <taxon>Alphaproteobacteria</taxon>
        <taxon>Hyphomicrobiales</taxon>
        <taxon>Xanthobacteraceae</taxon>
        <taxon>Ancylobacter</taxon>
    </lineage>
</organism>
<keyword evidence="2" id="KW-1185">Reference proteome</keyword>
<sequence length="59" mass="6774">MLVKFCQQRATTVLSPRDADLFQNWLLDLLAARVPPPLTERDYDWHAIAHACDVDHADL</sequence>
<comment type="caution">
    <text evidence="1">The sequence shown here is derived from an EMBL/GenBank/DDBJ whole genome shotgun (WGS) entry which is preliminary data.</text>
</comment>
<dbReference type="EMBL" id="JAUSUI010000008">
    <property type="protein sequence ID" value="MDQ0304495.1"/>
    <property type="molecule type" value="Genomic_DNA"/>
</dbReference>
<dbReference type="RefSeq" id="WP_307021753.1">
    <property type="nucleotide sequence ID" value="NZ_JBHUCS010000008.1"/>
</dbReference>
<evidence type="ECO:0000313" key="1">
    <source>
        <dbReference type="EMBL" id="MDQ0304495.1"/>
    </source>
</evidence>
<gene>
    <name evidence="1" type="ORF">J2S75_003540</name>
</gene>
<dbReference type="Proteomes" id="UP001224682">
    <property type="component" value="Unassembled WGS sequence"/>
</dbReference>
<evidence type="ECO:0000313" key="2">
    <source>
        <dbReference type="Proteomes" id="UP001224682"/>
    </source>
</evidence>
<name>A0ABU0BGE7_9HYPH</name>
<proteinExistence type="predicted"/>
<accession>A0ABU0BGE7</accession>